<dbReference type="RefSeq" id="WP_194446629.1">
    <property type="nucleotide sequence ID" value="NZ_CP063849.1"/>
</dbReference>
<dbReference type="InterPro" id="IPR055396">
    <property type="entry name" value="DUF7088"/>
</dbReference>
<dbReference type="InterPro" id="IPR019196">
    <property type="entry name" value="ABC_transp_unknown"/>
</dbReference>
<dbReference type="InterPro" id="IPR029062">
    <property type="entry name" value="Class_I_gatase-like"/>
</dbReference>
<dbReference type="KEGG" id="pfer:IRI77_19065"/>
<feature type="domain" description="ABC-type uncharacterised transport system" evidence="2">
    <location>
        <begin position="154"/>
        <end position="404"/>
    </location>
</feature>
<dbReference type="EMBL" id="CP063849">
    <property type="protein sequence ID" value="QOY84959.1"/>
    <property type="molecule type" value="Genomic_DNA"/>
</dbReference>
<proteinExistence type="predicted"/>
<organism evidence="4 5">
    <name type="scientific">Paludibaculum fermentans</name>
    <dbReference type="NCBI Taxonomy" id="1473598"/>
    <lineage>
        <taxon>Bacteria</taxon>
        <taxon>Pseudomonadati</taxon>
        <taxon>Acidobacteriota</taxon>
        <taxon>Terriglobia</taxon>
        <taxon>Bryobacterales</taxon>
        <taxon>Bryobacteraceae</taxon>
        <taxon>Paludibaculum</taxon>
    </lineage>
</organism>
<feature type="transmembrane region" description="Helical" evidence="1">
    <location>
        <begin position="15"/>
        <end position="35"/>
    </location>
</feature>
<name>A0A7S7NKV7_PALFE</name>
<dbReference type="Pfam" id="PF09822">
    <property type="entry name" value="ABC_transp_aux"/>
    <property type="match status" value="1"/>
</dbReference>
<gene>
    <name evidence="4" type="ORF">IRI77_19065</name>
</gene>
<keyword evidence="5" id="KW-1185">Reference proteome</keyword>
<dbReference type="Gene3D" id="3.40.30.10">
    <property type="entry name" value="Glutaredoxin"/>
    <property type="match status" value="1"/>
</dbReference>
<reference evidence="4 5" key="1">
    <citation type="submission" date="2020-10" db="EMBL/GenBank/DDBJ databases">
        <title>Complete genome sequence of Paludibaculum fermentans P105T, a facultatively anaerobic acidobacterium capable of dissimilatory Fe(III) reduction.</title>
        <authorList>
            <person name="Dedysh S.N."/>
            <person name="Beletsky A.V."/>
            <person name="Kulichevskaya I.S."/>
            <person name="Mardanov A.V."/>
            <person name="Ravin N.V."/>
        </authorList>
    </citation>
    <scope>NUCLEOTIDE SEQUENCE [LARGE SCALE GENOMIC DNA]</scope>
    <source>
        <strain evidence="4 5">P105</strain>
    </source>
</reference>
<dbReference type="AlphaFoldDB" id="A0A7S7NKV7"/>
<dbReference type="Pfam" id="PF23357">
    <property type="entry name" value="DUF7088"/>
    <property type="match status" value="1"/>
</dbReference>
<protein>
    <submittedName>
        <fullName evidence="4">GldG family protein</fullName>
    </submittedName>
</protein>
<dbReference type="SUPFAM" id="SSF52317">
    <property type="entry name" value="Class I glutamine amidotransferase-like"/>
    <property type="match status" value="1"/>
</dbReference>
<evidence type="ECO:0000259" key="3">
    <source>
        <dbReference type="Pfam" id="PF23357"/>
    </source>
</evidence>
<sequence>MSNTWMKSRQTKYTAYAGVYIVVIIAVLATVNFLANRYNKSFDATSNKRYSLSDQTIKLVSGLKQDVTISYFDETTGFAKAKDLLDRYDNLSTKLSVVYIDPFKKPQLAKQFGITQTGTIVLQSGDKRQEARSVSEEELTSAIIRLQKTGDRTACFTTGAGEHSLEDTTNSSYAGVKELVEKNNYKTQVINLIEKPEVPAGCSLVVVAGPKVDYPQPVVDALKKYIEDGGRGLFLSDPPLKTGKETVAENKALLDVLNGWGVTLQANLILDTSGLGGLYGMGPEVALATRYETHPIVREMKRTATAFPLVRSLDVKPTDKTTAEKLASTSKNSIAATNLNAAGGAITMPKGDTQSYTVAAAGTYRTGKQNNNNNVEGRFIVVGSSDWISNYALGFGGNRDLVMNMLNWLTNDEDLISIRPKDPEDRRIQLTGSQMLMVRMVSQFLIPIFVIIFGIMVWWRRR</sequence>
<keyword evidence="1" id="KW-0812">Transmembrane</keyword>
<dbReference type="Proteomes" id="UP000593892">
    <property type="component" value="Chromosome"/>
</dbReference>
<evidence type="ECO:0000313" key="4">
    <source>
        <dbReference type="EMBL" id="QOY84959.1"/>
    </source>
</evidence>
<keyword evidence="1" id="KW-0472">Membrane</keyword>
<accession>A0A7S7NKV7</accession>
<keyword evidence="1" id="KW-1133">Transmembrane helix</keyword>
<evidence type="ECO:0000256" key="1">
    <source>
        <dbReference type="SAM" id="Phobius"/>
    </source>
</evidence>
<evidence type="ECO:0000259" key="2">
    <source>
        <dbReference type="Pfam" id="PF09822"/>
    </source>
</evidence>
<feature type="transmembrane region" description="Helical" evidence="1">
    <location>
        <begin position="436"/>
        <end position="459"/>
    </location>
</feature>
<feature type="domain" description="DUF7088" evidence="3">
    <location>
        <begin position="47"/>
        <end position="129"/>
    </location>
</feature>
<evidence type="ECO:0000313" key="5">
    <source>
        <dbReference type="Proteomes" id="UP000593892"/>
    </source>
</evidence>